<keyword evidence="2" id="KW-1185">Reference proteome</keyword>
<reference evidence="2" key="1">
    <citation type="journal article" date="2024" name="IScience">
        <title>Strigolactones Initiate the Formation of Haustorium-like Structures in Castilleja.</title>
        <authorList>
            <person name="Buerger M."/>
            <person name="Peterson D."/>
            <person name="Chory J."/>
        </authorList>
    </citation>
    <scope>NUCLEOTIDE SEQUENCE [LARGE SCALE GENOMIC DNA]</scope>
</reference>
<dbReference type="PANTHER" id="PTHR32472:SF10">
    <property type="entry name" value="DNA REPAIR PROTEIN RADA-LIKE PROTEIN"/>
    <property type="match status" value="1"/>
</dbReference>
<dbReference type="Pfam" id="PF13541">
    <property type="entry name" value="ChlI"/>
    <property type="match status" value="1"/>
</dbReference>
<dbReference type="SUPFAM" id="SSF54211">
    <property type="entry name" value="Ribosomal protein S5 domain 2-like"/>
    <property type="match status" value="1"/>
</dbReference>
<accession>A0ABD3CSZ3</accession>
<dbReference type="EMBL" id="JAVIJP010000032">
    <property type="protein sequence ID" value="KAL3631961.1"/>
    <property type="molecule type" value="Genomic_DNA"/>
</dbReference>
<dbReference type="InterPro" id="IPR014721">
    <property type="entry name" value="Ribsml_uS5_D2-typ_fold_subgr"/>
</dbReference>
<dbReference type="Proteomes" id="UP001632038">
    <property type="component" value="Unassembled WGS sequence"/>
</dbReference>
<dbReference type="InterPro" id="IPR020568">
    <property type="entry name" value="Ribosomal_Su5_D2-typ_SF"/>
</dbReference>
<dbReference type="AlphaFoldDB" id="A0ABD3CSZ3"/>
<evidence type="ECO:0000313" key="2">
    <source>
        <dbReference type="Proteomes" id="UP001632038"/>
    </source>
</evidence>
<sequence>MFLGEQHSNSDYLAGLAVAVTVIMDGSRSFLIEIQLCIACGWLICRETFEWYPRGSRADMITSIITKQAGLKLQENGIFLNVVSGFNLTGTAGDLAIAAAICSSFLEFPILNGIAFIAEIDLSGELRMRIPSQMHSSKVWRFWVALI</sequence>
<name>A0ABD3CSZ3_9LAMI</name>
<proteinExistence type="predicted"/>
<protein>
    <submittedName>
        <fullName evidence="1">Uncharacterized protein</fullName>
    </submittedName>
</protein>
<organism evidence="1 2">
    <name type="scientific">Castilleja foliolosa</name>
    <dbReference type="NCBI Taxonomy" id="1961234"/>
    <lineage>
        <taxon>Eukaryota</taxon>
        <taxon>Viridiplantae</taxon>
        <taxon>Streptophyta</taxon>
        <taxon>Embryophyta</taxon>
        <taxon>Tracheophyta</taxon>
        <taxon>Spermatophyta</taxon>
        <taxon>Magnoliopsida</taxon>
        <taxon>eudicotyledons</taxon>
        <taxon>Gunneridae</taxon>
        <taxon>Pentapetalae</taxon>
        <taxon>asterids</taxon>
        <taxon>lamiids</taxon>
        <taxon>Lamiales</taxon>
        <taxon>Orobanchaceae</taxon>
        <taxon>Pedicularideae</taxon>
        <taxon>Castillejinae</taxon>
        <taxon>Castilleja</taxon>
    </lineage>
</organism>
<dbReference type="Gene3D" id="3.30.230.10">
    <property type="match status" value="1"/>
</dbReference>
<gene>
    <name evidence="1" type="ORF">CASFOL_024945</name>
</gene>
<comment type="caution">
    <text evidence="1">The sequence shown here is derived from an EMBL/GenBank/DDBJ whole genome shotgun (WGS) entry which is preliminary data.</text>
</comment>
<dbReference type="PANTHER" id="PTHR32472">
    <property type="entry name" value="DNA REPAIR PROTEIN RADA"/>
    <property type="match status" value="1"/>
</dbReference>
<evidence type="ECO:0000313" key="1">
    <source>
        <dbReference type="EMBL" id="KAL3631961.1"/>
    </source>
</evidence>